<keyword evidence="3" id="KW-1185">Reference proteome</keyword>
<evidence type="ECO:0000313" key="2">
    <source>
        <dbReference type="EMBL" id="MEQ2316910.1"/>
    </source>
</evidence>
<evidence type="ECO:0000313" key="3">
    <source>
        <dbReference type="Proteomes" id="UP001469553"/>
    </source>
</evidence>
<feature type="compositionally biased region" description="Basic and acidic residues" evidence="1">
    <location>
        <begin position="102"/>
        <end position="112"/>
    </location>
</feature>
<name>A0ABV1AGI2_9TELE</name>
<evidence type="ECO:0000256" key="1">
    <source>
        <dbReference type="SAM" id="MobiDB-lite"/>
    </source>
</evidence>
<accession>A0ABV1AGI2</accession>
<sequence length="112" mass="12673">MTLGNDTHGKITMAQERQKLAFGNNWGRNDGLRDFANVSYFDLGQRGNHCFGVEGDAKELKLLGWACRFLHGQGDANSVKQLLKLWERGAREGGSMRRKSSKKLENGRKLRH</sequence>
<gene>
    <name evidence="2" type="ORF">AMECASPLE_037264</name>
</gene>
<reference evidence="2 3" key="1">
    <citation type="submission" date="2021-06" db="EMBL/GenBank/DDBJ databases">
        <authorList>
            <person name="Palmer J.M."/>
        </authorList>
    </citation>
    <scope>NUCLEOTIDE SEQUENCE [LARGE SCALE GENOMIC DNA]</scope>
    <source>
        <strain evidence="2 3">AS_MEX2019</strain>
        <tissue evidence="2">Muscle</tissue>
    </source>
</reference>
<protein>
    <submittedName>
        <fullName evidence="2">Uncharacterized protein</fullName>
    </submittedName>
</protein>
<organism evidence="2 3">
    <name type="scientific">Ameca splendens</name>
    <dbReference type="NCBI Taxonomy" id="208324"/>
    <lineage>
        <taxon>Eukaryota</taxon>
        <taxon>Metazoa</taxon>
        <taxon>Chordata</taxon>
        <taxon>Craniata</taxon>
        <taxon>Vertebrata</taxon>
        <taxon>Euteleostomi</taxon>
        <taxon>Actinopterygii</taxon>
        <taxon>Neopterygii</taxon>
        <taxon>Teleostei</taxon>
        <taxon>Neoteleostei</taxon>
        <taxon>Acanthomorphata</taxon>
        <taxon>Ovalentaria</taxon>
        <taxon>Atherinomorphae</taxon>
        <taxon>Cyprinodontiformes</taxon>
        <taxon>Goodeidae</taxon>
        <taxon>Ameca</taxon>
    </lineage>
</organism>
<dbReference type="EMBL" id="JAHRIP010090867">
    <property type="protein sequence ID" value="MEQ2316910.1"/>
    <property type="molecule type" value="Genomic_DNA"/>
</dbReference>
<proteinExistence type="predicted"/>
<dbReference type="Proteomes" id="UP001469553">
    <property type="component" value="Unassembled WGS sequence"/>
</dbReference>
<comment type="caution">
    <text evidence="2">The sequence shown here is derived from an EMBL/GenBank/DDBJ whole genome shotgun (WGS) entry which is preliminary data.</text>
</comment>
<feature type="region of interest" description="Disordered" evidence="1">
    <location>
        <begin position="91"/>
        <end position="112"/>
    </location>
</feature>